<dbReference type="AlphaFoldDB" id="A0A9P6HR28"/>
<proteinExistence type="predicted"/>
<protein>
    <submittedName>
        <fullName evidence="1">Uncharacterized protein</fullName>
    </submittedName>
</protein>
<evidence type="ECO:0000313" key="1">
    <source>
        <dbReference type="EMBL" id="KAF9793099.1"/>
    </source>
</evidence>
<reference evidence="1" key="2">
    <citation type="submission" date="2020-11" db="EMBL/GenBank/DDBJ databases">
        <authorList>
            <consortium name="DOE Joint Genome Institute"/>
            <person name="Kuo A."/>
            <person name="Miyauchi S."/>
            <person name="Kiss E."/>
            <person name="Drula E."/>
            <person name="Kohler A."/>
            <person name="Sanchez-Garcia M."/>
            <person name="Andreopoulos B."/>
            <person name="Barry K.W."/>
            <person name="Bonito G."/>
            <person name="Buee M."/>
            <person name="Carver A."/>
            <person name="Chen C."/>
            <person name="Cichocki N."/>
            <person name="Clum A."/>
            <person name="Culley D."/>
            <person name="Crous P.W."/>
            <person name="Fauchery L."/>
            <person name="Girlanda M."/>
            <person name="Hayes R."/>
            <person name="Keri Z."/>
            <person name="Labutti K."/>
            <person name="Lipzen A."/>
            <person name="Lombard V."/>
            <person name="Magnuson J."/>
            <person name="Maillard F."/>
            <person name="Morin E."/>
            <person name="Murat C."/>
            <person name="Nolan M."/>
            <person name="Ohm R."/>
            <person name="Pangilinan J."/>
            <person name="Pereira M."/>
            <person name="Perotto S."/>
            <person name="Peter M."/>
            <person name="Riley R."/>
            <person name="Sitrit Y."/>
            <person name="Stielow B."/>
            <person name="Szollosi G."/>
            <person name="Zifcakova L."/>
            <person name="Stursova M."/>
            <person name="Spatafora J.W."/>
            <person name="Tedersoo L."/>
            <person name="Vaario L.-M."/>
            <person name="Yamada A."/>
            <person name="Yan M."/>
            <person name="Wang P."/>
            <person name="Xu J."/>
            <person name="Bruns T."/>
            <person name="Baldrian P."/>
            <person name="Vilgalys R."/>
            <person name="Henrissat B."/>
            <person name="Grigoriev I.V."/>
            <person name="Hibbett D."/>
            <person name="Nagy L.G."/>
            <person name="Martin F.M."/>
        </authorList>
    </citation>
    <scope>NUCLEOTIDE SEQUENCE</scope>
    <source>
        <strain evidence="1">UH-Tt-Lm1</strain>
    </source>
</reference>
<keyword evidence="2" id="KW-1185">Reference proteome</keyword>
<dbReference type="Proteomes" id="UP000736335">
    <property type="component" value="Unassembled WGS sequence"/>
</dbReference>
<comment type="caution">
    <text evidence="1">The sequence shown here is derived from an EMBL/GenBank/DDBJ whole genome shotgun (WGS) entry which is preliminary data.</text>
</comment>
<organism evidence="1 2">
    <name type="scientific">Thelephora terrestris</name>
    <dbReference type="NCBI Taxonomy" id="56493"/>
    <lineage>
        <taxon>Eukaryota</taxon>
        <taxon>Fungi</taxon>
        <taxon>Dikarya</taxon>
        <taxon>Basidiomycota</taxon>
        <taxon>Agaricomycotina</taxon>
        <taxon>Agaricomycetes</taxon>
        <taxon>Thelephorales</taxon>
        <taxon>Thelephoraceae</taxon>
        <taxon>Thelephora</taxon>
    </lineage>
</organism>
<dbReference type="EMBL" id="WIUZ02000001">
    <property type="protein sequence ID" value="KAF9793099.1"/>
    <property type="molecule type" value="Genomic_DNA"/>
</dbReference>
<reference evidence="1" key="1">
    <citation type="journal article" date="2020" name="Nat. Commun.">
        <title>Large-scale genome sequencing of mycorrhizal fungi provides insights into the early evolution of symbiotic traits.</title>
        <authorList>
            <person name="Miyauchi S."/>
            <person name="Kiss E."/>
            <person name="Kuo A."/>
            <person name="Drula E."/>
            <person name="Kohler A."/>
            <person name="Sanchez-Garcia M."/>
            <person name="Morin E."/>
            <person name="Andreopoulos B."/>
            <person name="Barry K.W."/>
            <person name="Bonito G."/>
            <person name="Buee M."/>
            <person name="Carver A."/>
            <person name="Chen C."/>
            <person name="Cichocki N."/>
            <person name="Clum A."/>
            <person name="Culley D."/>
            <person name="Crous P.W."/>
            <person name="Fauchery L."/>
            <person name="Girlanda M."/>
            <person name="Hayes R.D."/>
            <person name="Keri Z."/>
            <person name="LaButti K."/>
            <person name="Lipzen A."/>
            <person name="Lombard V."/>
            <person name="Magnuson J."/>
            <person name="Maillard F."/>
            <person name="Murat C."/>
            <person name="Nolan M."/>
            <person name="Ohm R.A."/>
            <person name="Pangilinan J."/>
            <person name="Pereira M.F."/>
            <person name="Perotto S."/>
            <person name="Peter M."/>
            <person name="Pfister S."/>
            <person name="Riley R."/>
            <person name="Sitrit Y."/>
            <person name="Stielow J.B."/>
            <person name="Szollosi G."/>
            <person name="Zifcakova L."/>
            <person name="Stursova M."/>
            <person name="Spatafora J.W."/>
            <person name="Tedersoo L."/>
            <person name="Vaario L.M."/>
            <person name="Yamada A."/>
            <person name="Yan M."/>
            <person name="Wang P."/>
            <person name="Xu J."/>
            <person name="Bruns T."/>
            <person name="Baldrian P."/>
            <person name="Vilgalys R."/>
            <person name="Dunand C."/>
            <person name="Henrissat B."/>
            <person name="Grigoriev I.V."/>
            <person name="Hibbett D."/>
            <person name="Nagy L.G."/>
            <person name="Martin F.M."/>
        </authorList>
    </citation>
    <scope>NUCLEOTIDE SEQUENCE</scope>
    <source>
        <strain evidence="1">UH-Tt-Lm1</strain>
    </source>
</reference>
<sequence>MRFSQLIPTPEPSHCPYRCSGSDAECGCARAAVIGTAFATASAGNPAAGGPLFLPPPAGAGYYTRKPASFDPERGCARAAAIGTVSRPREPCELLDESRPANLPSSFLFRNPAASGPLFLPSLLGAGYWGSEDVEPVGNDPGCFLPSISIGSVVRPSSFLPSFLQTFPFLIHLHRPPPAFKHHTGRSPTSAPAAPMAWISSDATLGCQSRLFARLPCNLGSRNTPENPDSHLPQLYSSTGLNPAFWTYQEFPVPQKVKFARWHLGCAHHPPTHPSAITAAFGTFPSTPDDHYHPCHPFLPTSNAVCIENRPESPTPDHSPAVPAPVIENRLVPGSHLVQS</sequence>
<evidence type="ECO:0000313" key="2">
    <source>
        <dbReference type="Proteomes" id="UP000736335"/>
    </source>
</evidence>
<gene>
    <name evidence="1" type="ORF">BJ322DRAFT_1016703</name>
</gene>
<name>A0A9P6HR28_9AGAM</name>
<accession>A0A9P6HR28</accession>